<dbReference type="SUPFAM" id="SSF54593">
    <property type="entry name" value="Glyoxalase/Bleomycin resistance protein/Dihydroxybiphenyl dioxygenase"/>
    <property type="match status" value="1"/>
</dbReference>
<evidence type="ECO:0000313" key="6">
    <source>
        <dbReference type="RefSeq" id="XP_056690017.1"/>
    </source>
</evidence>
<evidence type="ECO:0000256" key="1">
    <source>
        <dbReference type="ARBA" id="ARBA00030537"/>
    </source>
</evidence>
<evidence type="ECO:0000256" key="3">
    <source>
        <dbReference type="SAM" id="MobiDB-lite"/>
    </source>
</evidence>
<dbReference type="InterPro" id="IPR004360">
    <property type="entry name" value="Glyas_Fos-R_dOase_dom"/>
</dbReference>
<reference evidence="6" key="2">
    <citation type="submission" date="2025-08" db="UniProtKB">
        <authorList>
            <consortium name="RefSeq"/>
        </authorList>
    </citation>
    <scope>IDENTIFICATION</scope>
    <source>
        <tissue evidence="6">Leaf</tissue>
    </source>
</reference>
<keyword evidence="5" id="KW-1185">Reference proteome</keyword>
<proteinExistence type="predicted"/>
<dbReference type="GeneID" id="130464810"/>
<gene>
    <name evidence="6" type="primary">LOC130464810</name>
</gene>
<sequence length="452" mass="50269">MGKARNKADLSAAAGGIQLWHVEWGHEIEKDSLAYVEARDAQFCGSGPEFGLLNVILTGNVARGPMESMPIRRSRREIFESSPSRADEEDASDVEARELEDVKTKPVVIRVFLSRGELETSFRHIQDHADERALWERLGFSSLREAVQGFEGVTAFKARTHFGVVGTSRLAEEYIYFSDLDSVIRDHVGYAVNVNIINFALIRISYSTAVSQPHLVGIKESTQPSPDRNTLEAGTVGNIAQARPSVTEESVVQWAKNDKRRLLHVVYSVGDLDKIIKFCTECLGMKVLRKRDIPEERYSTAFLGFGPEESHFTVELSHNYGVGKYDIGTCFGHFGVAVEDVAKTVSLVKAKGGKVTREPGPVNGESSVIAFIEDLDGYKFQLLEKAPTLEPLCKIMLRVGYENFSNIISKYLCLQFMIICSRSVCPGLCGYLQFSNVLVLIFFPLINTVPQT</sequence>
<dbReference type="InterPro" id="IPR004361">
    <property type="entry name" value="Glyoxalase_1"/>
</dbReference>
<protein>
    <recommendedName>
        <fullName evidence="1">Glyoxalase I</fullName>
    </recommendedName>
</protein>
<dbReference type="RefSeq" id="XP_056690017.1">
    <property type="nucleotide sequence ID" value="XM_056834039.1"/>
</dbReference>
<accession>A0ABM3R325</accession>
<comment type="catalytic activity">
    <reaction evidence="2">
        <text>(R)-S-lactoylglutathione = methylglyoxal + glutathione</text>
        <dbReference type="Rhea" id="RHEA:19069"/>
        <dbReference type="ChEBI" id="CHEBI:17158"/>
        <dbReference type="ChEBI" id="CHEBI:57474"/>
        <dbReference type="ChEBI" id="CHEBI:57925"/>
        <dbReference type="EC" id="4.4.1.5"/>
    </reaction>
</comment>
<dbReference type="PROSITE" id="PS51819">
    <property type="entry name" value="VOC"/>
    <property type="match status" value="1"/>
</dbReference>
<feature type="domain" description="VOC" evidence="4">
    <location>
        <begin position="261"/>
        <end position="385"/>
    </location>
</feature>
<dbReference type="Gene3D" id="3.10.180.10">
    <property type="entry name" value="2,3-Dihydroxybiphenyl 1,2-Dioxygenase, domain 1"/>
    <property type="match status" value="1"/>
</dbReference>
<evidence type="ECO:0000259" key="4">
    <source>
        <dbReference type="PROSITE" id="PS51819"/>
    </source>
</evidence>
<feature type="region of interest" description="Disordered" evidence="3">
    <location>
        <begin position="73"/>
        <end position="93"/>
    </location>
</feature>
<dbReference type="InterPro" id="IPR037523">
    <property type="entry name" value="VOC_core"/>
</dbReference>
<evidence type="ECO:0000256" key="2">
    <source>
        <dbReference type="ARBA" id="ARBA00048273"/>
    </source>
</evidence>
<reference evidence="5" key="1">
    <citation type="journal article" date="2021" name="Nat. Commun.">
        <title>Genomic analyses provide insights into spinach domestication and the genetic basis of agronomic traits.</title>
        <authorList>
            <person name="Cai X."/>
            <person name="Sun X."/>
            <person name="Xu C."/>
            <person name="Sun H."/>
            <person name="Wang X."/>
            <person name="Ge C."/>
            <person name="Zhang Z."/>
            <person name="Wang Q."/>
            <person name="Fei Z."/>
            <person name="Jiao C."/>
            <person name="Wang Q."/>
        </authorList>
    </citation>
    <scope>NUCLEOTIDE SEQUENCE [LARGE SCALE GENOMIC DNA]</scope>
    <source>
        <strain evidence="5">cv. Varoflay</strain>
    </source>
</reference>
<dbReference type="InterPro" id="IPR029068">
    <property type="entry name" value="Glyas_Bleomycin-R_OHBP_Dase"/>
</dbReference>
<evidence type="ECO:0000313" key="5">
    <source>
        <dbReference type="Proteomes" id="UP000813463"/>
    </source>
</evidence>
<dbReference type="NCBIfam" id="TIGR00068">
    <property type="entry name" value="glyox_I"/>
    <property type="match status" value="1"/>
</dbReference>
<dbReference type="PANTHER" id="PTHR46036:SF5">
    <property type="entry name" value="LACTOYLGLUTATHIONE LYASE"/>
    <property type="match status" value="1"/>
</dbReference>
<organism evidence="5 6">
    <name type="scientific">Spinacia oleracea</name>
    <name type="common">Spinach</name>
    <dbReference type="NCBI Taxonomy" id="3562"/>
    <lineage>
        <taxon>Eukaryota</taxon>
        <taxon>Viridiplantae</taxon>
        <taxon>Streptophyta</taxon>
        <taxon>Embryophyta</taxon>
        <taxon>Tracheophyta</taxon>
        <taxon>Spermatophyta</taxon>
        <taxon>Magnoliopsida</taxon>
        <taxon>eudicotyledons</taxon>
        <taxon>Gunneridae</taxon>
        <taxon>Pentapetalae</taxon>
        <taxon>Caryophyllales</taxon>
        <taxon>Chenopodiaceae</taxon>
        <taxon>Chenopodioideae</taxon>
        <taxon>Anserineae</taxon>
        <taxon>Spinacia</taxon>
    </lineage>
</organism>
<dbReference type="PANTHER" id="PTHR46036">
    <property type="entry name" value="LACTOYLGLUTATHIONE LYASE"/>
    <property type="match status" value="1"/>
</dbReference>
<dbReference type="Proteomes" id="UP000813463">
    <property type="component" value="Chromosome 1"/>
</dbReference>
<dbReference type="Pfam" id="PF00903">
    <property type="entry name" value="Glyoxalase"/>
    <property type="match status" value="1"/>
</dbReference>
<name>A0ABM3R325_SPIOL</name>